<dbReference type="Pfam" id="PF21012">
    <property type="entry name" value="DUF6850"/>
    <property type="match status" value="1"/>
</dbReference>
<evidence type="ECO:0000259" key="1">
    <source>
        <dbReference type="Pfam" id="PF21012"/>
    </source>
</evidence>
<reference evidence="2 3" key="1">
    <citation type="submission" date="2018-06" db="EMBL/GenBank/DDBJ databases">
        <authorList>
            <consortium name="Pathogen Informatics"/>
            <person name="Doyle S."/>
        </authorList>
    </citation>
    <scope>NUCLEOTIDE SEQUENCE [LARGE SCALE GENOMIC DNA]</scope>
    <source>
        <strain evidence="2 3">NCTC11546</strain>
    </source>
</reference>
<protein>
    <recommendedName>
        <fullName evidence="1">DUF6850 domain-containing protein</fullName>
    </recommendedName>
</protein>
<sequence>MIAWGQDTIDTLLLKLKEQQSAQRIYNTYFQNPAAMTDWGKYRFSSVQTTYEGSDKQAYAQQYPEGHTAFSVKANSYFPYDSTRTLWGDASYINRTLKHIRWNESLDGELLYPYFTADAIGGDLHSEQYAFTGGFAKQWQRLHWGISLNYQAELASRDKDPRPKDITSQLQLRSGFMWKVMQWKMGVYGTFVKYTQSNELKFFNELGVPTVYHLNGLGYYNHLLKGNKLRAFYEGYGYGGGMAISRADDFFLTGDYHQLTIEKYMTDDNGIVAVTLTNRVLNTELTKLFRRAHYHYGFKLGYYQQSKKGVEPILSGRNNNWTEVIAKNKNYTLKCEQYQLGVLFGFDNAMQYRIMPYVSYETYREDYTLVRSFQHFDYMNFGMTISVVAPLGEKSIGVTGVQYRYRKVLHENYLLRNDRNEAELSAMLLHNARFLASDRQRFEVSLQYHHKLSSSLSYFVGFNSEIGVFTSQKVNTFHQFSLGLTF</sequence>
<evidence type="ECO:0000313" key="2">
    <source>
        <dbReference type="EMBL" id="SQA79087.1"/>
    </source>
</evidence>
<organism evidence="2 3">
    <name type="scientific">Capnocytophaga ochracea</name>
    <dbReference type="NCBI Taxonomy" id="1018"/>
    <lineage>
        <taxon>Bacteria</taxon>
        <taxon>Pseudomonadati</taxon>
        <taxon>Bacteroidota</taxon>
        <taxon>Flavobacteriia</taxon>
        <taxon>Flavobacteriales</taxon>
        <taxon>Flavobacteriaceae</taxon>
        <taxon>Capnocytophaga</taxon>
    </lineage>
</organism>
<dbReference type="InterPro" id="IPR049236">
    <property type="entry name" value="DUF6850"/>
</dbReference>
<proteinExistence type="predicted"/>
<dbReference type="Proteomes" id="UP000249891">
    <property type="component" value="Unassembled WGS sequence"/>
</dbReference>
<dbReference type="AlphaFoldDB" id="A0A2X2RL74"/>
<accession>A0A2X2RL74</accession>
<gene>
    <name evidence="2" type="ORF">NCTC11546_02341</name>
</gene>
<evidence type="ECO:0000313" key="3">
    <source>
        <dbReference type="Proteomes" id="UP000249891"/>
    </source>
</evidence>
<name>A0A2X2RL74_CAPOC</name>
<dbReference type="EMBL" id="UARG01000017">
    <property type="protein sequence ID" value="SQA79087.1"/>
    <property type="molecule type" value="Genomic_DNA"/>
</dbReference>
<feature type="domain" description="DUF6850" evidence="1">
    <location>
        <begin position="33"/>
        <end position="486"/>
    </location>
</feature>